<dbReference type="SMART" id="SM00082">
    <property type="entry name" value="LRRCT"/>
    <property type="match status" value="2"/>
</dbReference>
<dbReference type="InterPro" id="IPR000483">
    <property type="entry name" value="Cys-rich_flank_reg_C"/>
</dbReference>
<evidence type="ECO:0000256" key="10">
    <source>
        <dbReference type="SAM" id="Phobius"/>
    </source>
</evidence>
<keyword evidence="6" id="KW-0677">Repeat</keyword>
<dbReference type="AlphaFoldDB" id="A0A8B6DRC6"/>
<dbReference type="OrthoDB" id="2015831at2759"/>
<dbReference type="Pfam" id="PF01582">
    <property type="entry name" value="TIR"/>
    <property type="match status" value="1"/>
</dbReference>
<evidence type="ECO:0000256" key="1">
    <source>
        <dbReference type="ARBA" id="ARBA00004479"/>
    </source>
</evidence>
<dbReference type="InterPro" id="IPR001611">
    <property type="entry name" value="Leu-rich_rpt"/>
</dbReference>
<dbReference type="EMBL" id="UYJE01003796">
    <property type="protein sequence ID" value="VDI22504.1"/>
    <property type="molecule type" value="Genomic_DNA"/>
</dbReference>
<feature type="transmembrane region" description="Helical" evidence="10">
    <location>
        <begin position="1009"/>
        <end position="1031"/>
    </location>
</feature>
<feature type="chain" id="PRO_5032274817" description="TIR domain-containing protein" evidence="11">
    <location>
        <begin position="38"/>
        <end position="1238"/>
    </location>
</feature>
<comment type="similarity">
    <text evidence="2">Belongs to the Toll-like receptor family.</text>
</comment>
<dbReference type="InterPro" id="IPR035897">
    <property type="entry name" value="Toll_tir_struct_dom_sf"/>
</dbReference>
<evidence type="ECO:0000259" key="12">
    <source>
        <dbReference type="PROSITE" id="PS50104"/>
    </source>
</evidence>
<dbReference type="SMART" id="SM00369">
    <property type="entry name" value="LRR_TYP"/>
    <property type="match status" value="17"/>
</dbReference>
<dbReference type="SMART" id="SM00365">
    <property type="entry name" value="LRR_SD22"/>
    <property type="match status" value="10"/>
</dbReference>
<dbReference type="GO" id="GO:0005615">
    <property type="term" value="C:extracellular space"/>
    <property type="evidence" value="ECO:0007669"/>
    <property type="project" value="TreeGrafter"/>
</dbReference>
<dbReference type="Gene3D" id="3.80.10.10">
    <property type="entry name" value="Ribonuclease Inhibitor"/>
    <property type="match status" value="7"/>
</dbReference>
<gene>
    <name evidence="13" type="ORF">MGAL_10B073229</name>
</gene>
<comment type="subcellular location">
    <subcellularLocation>
        <location evidence="1">Membrane</location>
        <topology evidence="1">Single-pass type I membrane protein</topology>
    </subcellularLocation>
</comment>
<evidence type="ECO:0000256" key="5">
    <source>
        <dbReference type="ARBA" id="ARBA00022729"/>
    </source>
</evidence>
<evidence type="ECO:0000256" key="2">
    <source>
        <dbReference type="ARBA" id="ARBA00009634"/>
    </source>
</evidence>
<protein>
    <recommendedName>
        <fullName evidence="12">TIR domain-containing protein</fullName>
    </recommendedName>
</protein>
<evidence type="ECO:0000256" key="9">
    <source>
        <dbReference type="ARBA" id="ARBA00023170"/>
    </source>
</evidence>
<dbReference type="PROSITE" id="PS50104">
    <property type="entry name" value="TIR"/>
    <property type="match status" value="1"/>
</dbReference>
<dbReference type="InterPro" id="IPR003591">
    <property type="entry name" value="Leu-rich_rpt_typical-subtyp"/>
</dbReference>
<dbReference type="Pfam" id="PF13855">
    <property type="entry name" value="LRR_8"/>
    <property type="match status" value="6"/>
</dbReference>
<feature type="domain" description="TIR" evidence="12">
    <location>
        <begin position="1056"/>
        <end position="1193"/>
    </location>
</feature>
<keyword evidence="14" id="KW-1185">Reference proteome</keyword>
<sequence>MAIIDLHLKSFSGFESRKMLLLILSTLFLTTIYSSNAASDDVITFDVRLLDGGDITYSFNRSEYGDCIYTSHHQQVTCMVKRKYKSVVDKWKYNPLQLKYLSVNCMEQTYYANNRHACICVNGSDAANPGKSKQHDNLHYCHLTTLPEGMFAKLSQLTLLDLSSNAIKEVQEDTFAGLFSLKYLDISHNPIGSIAVKFLCDLHMIEVLKLKNISMSSKTFHKRILYCSSSLTQLKYIDLSDNHIESIPNQLFDSIPNVQTLILRNNWINFISVTAFFGASNLKYLDLSKNHLPAIQNSFCKFMYQVRYINISSNRLTHLDMDDMSNCETMTVFDTSMNMIHEIKGRLSQRSDLQVFNASGNGIKNISDRFLLNATNLNVMDLSNNELHQISAEVFNNMTKLKVLKLNGNNFNDTVDILDIFNYTRNLESLNISSNVIRYIVNGTFQRLDSLQTLDISNNSISKTFSDTFKGMQSLKALYLDHNNIRDINRSSLLSLTSLEIIDLSHNMIDNIIDNVTMPETLTHVNLEENILSKFPKCFNKTNLKILNLRSNIIATMRGNRTKDLQSLERIDLSFNQLDSFDNASFINMTSLSDLNLSFNIISGNLSADVFFGTENLTILNLKKNYISNIEKFFSFYWTKTITHLDLSFNTIQQINSLMSHEFNNQSDHLLRELNLEHDYIHDISQDAFLGFLNLRQVNLRNNMLRTIQPFNIAYKTEFLLQNNPLQCNCNMSWLSDSYVTVGEHKVSTFDYEVGTCVVQPKNIELPVRKVLKTQFRCKVVNECDRMCECFSDNSKTSEIDYIDCNGLIGYMPDILSRDARVIYLDGNRIPILKLPEHYSPDFLTTELYLNKSQIGFIEDIFFSGFDKLETLDLSKNKIPTLPTAIFNNLLNLKNLYLSDNNIQTVSPLWFSGLSLKILNLNGNKIHHISQTFLSQIDGMHSLRYLQLQNNPWQCDCKNRNFRIWLKTSGKVVRHRYDIDCFRDSKPLLSVHLSEFVCKVEESHAKRRGIITAVIIALICLVIVMSAAIYYRRDLIAVLYVKLGVGCLRHKYELNRPYDAYLIYDTNDAKCSDWINKSLLIFLEKRRNPYNIVTTDRSKLSSSVANTENTQLQESKSCIFIINNTVMSNSWCVENFHRAWNYARKNPKFKLIIIVFGDIELNMLEQEMRVMLSQGQYITARSKSVWDRLIYELPNPETGFRSVRGEDDVSENDVIIYSASSNILDEYGSVSMPSHKFM</sequence>
<evidence type="ECO:0000256" key="6">
    <source>
        <dbReference type="ARBA" id="ARBA00022737"/>
    </source>
</evidence>
<keyword evidence="5 11" id="KW-0732">Signal</keyword>
<dbReference type="SUPFAM" id="SSF52047">
    <property type="entry name" value="RNI-like"/>
    <property type="match status" value="1"/>
</dbReference>
<evidence type="ECO:0000313" key="14">
    <source>
        <dbReference type="Proteomes" id="UP000596742"/>
    </source>
</evidence>
<dbReference type="InterPro" id="IPR000157">
    <property type="entry name" value="TIR_dom"/>
</dbReference>
<proteinExistence type="inferred from homology"/>
<dbReference type="GO" id="GO:0016020">
    <property type="term" value="C:membrane"/>
    <property type="evidence" value="ECO:0007669"/>
    <property type="project" value="UniProtKB-SubCell"/>
</dbReference>
<feature type="signal peptide" evidence="11">
    <location>
        <begin position="1"/>
        <end position="37"/>
    </location>
</feature>
<dbReference type="PANTHER" id="PTHR45712">
    <property type="entry name" value="AGAP008170-PA"/>
    <property type="match status" value="1"/>
</dbReference>
<keyword evidence="3" id="KW-0433">Leucine-rich repeat</keyword>
<dbReference type="Proteomes" id="UP000596742">
    <property type="component" value="Unassembled WGS sequence"/>
</dbReference>
<dbReference type="PROSITE" id="PS51450">
    <property type="entry name" value="LRR"/>
    <property type="match status" value="9"/>
</dbReference>
<evidence type="ECO:0000256" key="8">
    <source>
        <dbReference type="ARBA" id="ARBA00023136"/>
    </source>
</evidence>
<keyword evidence="4 10" id="KW-0812">Transmembrane</keyword>
<evidence type="ECO:0000313" key="13">
    <source>
        <dbReference type="EMBL" id="VDI22504.1"/>
    </source>
</evidence>
<evidence type="ECO:0000256" key="11">
    <source>
        <dbReference type="SAM" id="SignalP"/>
    </source>
</evidence>
<dbReference type="SUPFAM" id="SSF52200">
    <property type="entry name" value="Toll/Interleukin receptor TIR domain"/>
    <property type="match status" value="1"/>
</dbReference>
<evidence type="ECO:0000256" key="7">
    <source>
        <dbReference type="ARBA" id="ARBA00022989"/>
    </source>
</evidence>
<evidence type="ECO:0000256" key="4">
    <source>
        <dbReference type="ARBA" id="ARBA00022692"/>
    </source>
</evidence>
<reference evidence="13" key="1">
    <citation type="submission" date="2018-11" db="EMBL/GenBank/DDBJ databases">
        <authorList>
            <person name="Alioto T."/>
            <person name="Alioto T."/>
        </authorList>
    </citation>
    <scope>NUCLEOTIDE SEQUENCE</scope>
</reference>
<dbReference type="SUPFAM" id="SSF52058">
    <property type="entry name" value="L domain-like"/>
    <property type="match status" value="3"/>
</dbReference>
<comment type="caution">
    <text evidence="13">The sequence shown here is derived from an EMBL/GenBank/DDBJ whole genome shotgun (WGS) entry which is preliminary data.</text>
</comment>
<organism evidence="13 14">
    <name type="scientific">Mytilus galloprovincialis</name>
    <name type="common">Mediterranean mussel</name>
    <dbReference type="NCBI Taxonomy" id="29158"/>
    <lineage>
        <taxon>Eukaryota</taxon>
        <taxon>Metazoa</taxon>
        <taxon>Spiralia</taxon>
        <taxon>Lophotrochozoa</taxon>
        <taxon>Mollusca</taxon>
        <taxon>Bivalvia</taxon>
        <taxon>Autobranchia</taxon>
        <taxon>Pteriomorphia</taxon>
        <taxon>Mytilida</taxon>
        <taxon>Mytiloidea</taxon>
        <taxon>Mytilidae</taxon>
        <taxon>Mytilinae</taxon>
        <taxon>Mytilus</taxon>
    </lineage>
</organism>
<dbReference type="Gene3D" id="3.40.50.10140">
    <property type="entry name" value="Toll/interleukin-1 receptor homology (TIR) domain"/>
    <property type="match status" value="1"/>
</dbReference>
<dbReference type="InterPro" id="IPR050333">
    <property type="entry name" value="SLRP"/>
</dbReference>
<keyword evidence="7 10" id="KW-1133">Transmembrane helix</keyword>
<dbReference type="PANTHER" id="PTHR45712:SF22">
    <property type="entry name" value="INSULIN-LIKE GROWTH FACTOR-BINDING PROTEIN COMPLEX ACID LABILE SUBUNIT"/>
    <property type="match status" value="1"/>
</dbReference>
<dbReference type="GO" id="GO:0007165">
    <property type="term" value="P:signal transduction"/>
    <property type="evidence" value="ECO:0007669"/>
    <property type="project" value="InterPro"/>
</dbReference>
<keyword evidence="9" id="KW-0675">Receptor</keyword>
<dbReference type="FunFam" id="3.80.10.10:FF:001164">
    <property type="entry name" value="GH01279p"/>
    <property type="match status" value="1"/>
</dbReference>
<evidence type="ECO:0000256" key="3">
    <source>
        <dbReference type="ARBA" id="ARBA00022614"/>
    </source>
</evidence>
<accession>A0A8B6DRC6</accession>
<keyword evidence="8 10" id="KW-0472">Membrane</keyword>
<name>A0A8B6DRC6_MYTGA</name>
<dbReference type="InterPro" id="IPR032675">
    <property type="entry name" value="LRR_dom_sf"/>
</dbReference>